<feature type="non-terminal residue" evidence="1">
    <location>
        <position position="1"/>
    </location>
</feature>
<evidence type="ECO:0000313" key="2">
    <source>
        <dbReference type="Proteomes" id="UP001328107"/>
    </source>
</evidence>
<dbReference type="Proteomes" id="UP001328107">
    <property type="component" value="Unassembled WGS sequence"/>
</dbReference>
<feature type="non-terminal residue" evidence="1">
    <location>
        <position position="120"/>
    </location>
</feature>
<sequence length="120" mass="13805">ALIHISCEGHEQKEKKIKSSITDDMSRVIMSITELPMRLREIESENADRNLKRQRHVFTADHRPSTKFIQNLYYKYVSLVCIGAPLLTDEQHAAMEANPELFEAKTLIGRVKSDYGKKAM</sequence>
<reference evidence="2" key="1">
    <citation type="submission" date="2022-10" db="EMBL/GenBank/DDBJ databases">
        <title>Genome assembly of Pristionchus species.</title>
        <authorList>
            <person name="Yoshida K."/>
            <person name="Sommer R.J."/>
        </authorList>
    </citation>
    <scope>NUCLEOTIDE SEQUENCE [LARGE SCALE GENOMIC DNA]</scope>
    <source>
        <strain evidence="2">RS5460</strain>
    </source>
</reference>
<comment type="caution">
    <text evidence="1">The sequence shown here is derived from an EMBL/GenBank/DDBJ whole genome shotgun (WGS) entry which is preliminary data.</text>
</comment>
<dbReference type="AlphaFoldDB" id="A0AAN5D1U7"/>
<organism evidence="1 2">
    <name type="scientific">Pristionchus mayeri</name>
    <dbReference type="NCBI Taxonomy" id="1317129"/>
    <lineage>
        <taxon>Eukaryota</taxon>
        <taxon>Metazoa</taxon>
        <taxon>Ecdysozoa</taxon>
        <taxon>Nematoda</taxon>
        <taxon>Chromadorea</taxon>
        <taxon>Rhabditida</taxon>
        <taxon>Rhabditina</taxon>
        <taxon>Diplogasteromorpha</taxon>
        <taxon>Diplogasteroidea</taxon>
        <taxon>Neodiplogasteridae</taxon>
        <taxon>Pristionchus</taxon>
    </lineage>
</organism>
<name>A0AAN5D1U7_9BILA</name>
<accession>A0AAN5D1U7</accession>
<gene>
    <name evidence="1" type="ORF">PMAYCL1PPCAC_25016</name>
</gene>
<keyword evidence="2" id="KW-1185">Reference proteome</keyword>
<dbReference type="EMBL" id="BTRK01000005">
    <property type="protein sequence ID" value="GMR54821.1"/>
    <property type="molecule type" value="Genomic_DNA"/>
</dbReference>
<protein>
    <submittedName>
        <fullName evidence="1">Uncharacterized protein</fullName>
    </submittedName>
</protein>
<proteinExistence type="predicted"/>
<evidence type="ECO:0000313" key="1">
    <source>
        <dbReference type="EMBL" id="GMR54821.1"/>
    </source>
</evidence>